<dbReference type="RefSeq" id="WP_208812655.1">
    <property type="nucleotide sequence ID" value="NZ_WVUH01000049.1"/>
</dbReference>
<feature type="transmembrane region" description="Helical" evidence="7">
    <location>
        <begin position="221"/>
        <end position="239"/>
    </location>
</feature>
<feature type="transmembrane region" description="Helical" evidence="7">
    <location>
        <begin position="171"/>
        <end position="192"/>
    </location>
</feature>
<feature type="transmembrane region" description="Helical" evidence="7">
    <location>
        <begin position="50"/>
        <end position="71"/>
    </location>
</feature>
<dbReference type="CDD" id="cd06173">
    <property type="entry name" value="MFS_MefA_like"/>
    <property type="match status" value="1"/>
</dbReference>
<dbReference type="Pfam" id="PF07690">
    <property type="entry name" value="MFS_1"/>
    <property type="match status" value="1"/>
</dbReference>
<feature type="transmembrane region" description="Helical" evidence="7">
    <location>
        <begin position="78"/>
        <end position="98"/>
    </location>
</feature>
<dbReference type="Proteomes" id="UP000823521">
    <property type="component" value="Unassembled WGS sequence"/>
</dbReference>
<dbReference type="PROSITE" id="PS50850">
    <property type="entry name" value="MFS"/>
    <property type="match status" value="1"/>
</dbReference>
<evidence type="ECO:0000313" key="10">
    <source>
        <dbReference type="Proteomes" id="UP000823521"/>
    </source>
</evidence>
<dbReference type="EMBL" id="WVUH01000049">
    <property type="protein sequence ID" value="MBO4206061.1"/>
    <property type="molecule type" value="Genomic_DNA"/>
</dbReference>
<evidence type="ECO:0000313" key="9">
    <source>
        <dbReference type="EMBL" id="MBO4206061.1"/>
    </source>
</evidence>
<keyword evidence="3 7" id="KW-0812">Transmembrane</keyword>
<feature type="transmembrane region" description="Helical" evidence="7">
    <location>
        <begin position="329"/>
        <end position="349"/>
    </location>
</feature>
<feature type="transmembrane region" description="Helical" evidence="7">
    <location>
        <begin position="12"/>
        <end position="38"/>
    </location>
</feature>
<evidence type="ECO:0000256" key="5">
    <source>
        <dbReference type="ARBA" id="ARBA00023136"/>
    </source>
</evidence>
<evidence type="ECO:0000259" key="8">
    <source>
        <dbReference type="PROSITE" id="PS50850"/>
    </source>
</evidence>
<sequence>MRRPATNRQLTIFRVLVAGTSVSAFGSYLNMVALNVFVYQVTGSALQTGVFMALRLGSGFVAGMFGGTVAARLPRRPVMVCGDLTQAAVLVAFATAAGQTQIDLLPVVAVVTGLLSTTSSVLLRSSVPDLVGDQQRQAANGLLVTGRAVAMALGFAAGGVLVGWLGYQAAFLVDAATFVVSATVLAVLPLSFPGRRRSAPAADRAAGPRPEPGGWSRRRTITALVAAPMILVILVVRSVDALGSASHNVGLPVYATQIQPDDPAGFVGHFFAVWAVGLFAAHQLVKRVRRRDGGLDDPVRSERGFIVGTCVMSAAFIVAFAGIPQPWVLAVAFVAGAADGFTEITYTTRLQAEPDPQRGHFFGLTAMAENGGLGLGMLLAAGLLEVWRPLYVAGLLHGGVVVLALGVAVVVALRRRAGLRADGAAPPSATIDSPPQAGEIAATELSQEAGSVAATGPQQSRSQ</sequence>
<evidence type="ECO:0000256" key="2">
    <source>
        <dbReference type="ARBA" id="ARBA00022475"/>
    </source>
</evidence>
<dbReference type="PANTHER" id="PTHR23513">
    <property type="entry name" value="INTEGRAL MEMBRANE EFFLUX PROTEIN-RELATED"/>
    <property type="match status" value="1"/>
</dbReference>
<gene>
    <name evidence="9" type="ORF">GSF22_08585</name>
</gene>
<protein>
    <submittedName>
        <fullName evidence="9">MFS transporter</fullName>
    </submittedName>
</protein>
<dbReference type="Gene3D" id="1.20.1250.20">
    <property type="entry name" value="MFS general substrate transporter like domains"/>
    <property type="match status" value="1"/>
</dbReference>
<feature type="transmembrane region" description="Helical" evidence="7">
    <location>
        <begin position="361"/>
        <end position="384"/>
    </location>
</feature>
<feature type="region of interest" description="Disordered" evidence="6">
    <location>
        <begin position="422"/>
        <end position="463"/>
    </location>
</feature>
<proteinExistence type="predicted"/>
<comment type="subcellular location">
    <subcellularLocation>
        <location evidence="1">Cell membrane</location>
        <topology evidence="1">Multi-pass membrane protein</topology>
    </subcellularLocation>
</comment>
<dbReference type="InterPro" id="IPR020846">
    <property type="entry name" value="MFS_dom"/>
</dbReference>
<keyword evidence="2" id="KW-1003">Cell membrane</keyword>
<feature type="transmembrane region" description="Helical" evidence="7">
    <location>
        <begin position="266"/>
        <end position="285"/>
    </location>
</feature>
<keyword evidence="10" id="KW-1185">Reference proteome</keyword>
<dbReference type="InterPro" id="IPR011701">
    <property type="entry name" value="MFS"/>
</dbReference>
<feature type="transmembrane region" description="Helical" evidence="7">
    <location>
        <begin position="144"/>
        <end position="165"/>
    </location>
</feature>
<feature type="domain" description="Major facilitator superfamily (MFS) profile" evidence="8">
    <location>
        <begin position="1"/>
        <end position="193"/>
    </location>
</feature>
<evidence type="ECO:0000256" key="3">
    <source>
        <dbReference type="ARBA" id="ARBA00022692"/>
    </source>
</evidence>
<organism evidence="9 10">
    <name type="scientific">Micromonospora echinofusca</name>
    <dbReference type="NCBI Taxonomy" id="47858"/>
    <lineage>
        <taxon>Bacteria</taxon>
        <taxon>Bacillati</taxon>
        <taxon>Actinomycetota</taxon>
        <taxon>Actinomycetes</taxon>
        <taxon>Micromonosporales</taxon>
        <taxon>Micromonosporaceae</taxon>
        <taxon>Micromonospora</taxon>
    </lineage>
</organism>
<dbReference type="PANTHER" id="PTHR23513:SF11">
    <property type="entry name" value="STAPHYLOFERRIN A TRANSPORTER"/>
    <property type="match status" value="1"/>
</dbReference>
<reference evidence="9 10" key="1">
    <citation type="submission" date="2019-12" db="EMBL/GenBank/DDBJ databases">
        <title>Whole genome sequencing of endophytic Actinobacterium Micromonospora sp. MPMI6T.</title>
        <authorList>
            <person name="Evv R."/>
            <person name="Podile A.R."/>
        </authorList>
    </citation>
    <scope>NUCLEOTIDE SEQUENCE [LARGE SCALE GENOMIC DNA]</scope>
    <source>
        <strain evidence="9 10">MPMI6</strain>
    </source>
</reference>
<keyword evidence="5 7" id="KW-0472">Membrane</keyword>
<dbReference type="SUPFAM" id="SSF103473">
    <property type="entry name" value="MFS general substrate transporter"/>
    <property type="match status" value="1"/>
</dbReference>
<evidence type="ECO:0000256" key="1">
    <source>
        <dbReference type="ARBA" id="ARBA00004651"/>
    </source>
</evidence>
<dbReference type="InterPro" id="IPR036259">
    <property type="entry name" value="MFS_trans_sf"/>
</dbReference>
<evidence type="ECO:0000256" key="6">
    <source>
        <dbReference type="SAM" id="MobiDB-lite"/>
    </source>
</evidence>
<evidence type="ECO:0000256" key="4">
    <source>
        <dbReference type="ARBA" id="ARBA00022989"/>
    </source>
</evidence>
<comment type="caution">
    <text evidence="9">The sequence shown here is derived from an EMBL/GenBank/DDBJ whole genome shotgun (WGS) entry which is preliminary data.</text>
</comment>
<evidence type="ECO:0000256" key="7">
    <source>
        <dbReference type="SAM" id="Phobius"/>
    </source>
</evidence>
<keyword evidence="4 7" id="KW-1133">Transmembrane helix</keyword>
<name>A0ABS3VNJ1_MICEH</name>
<feature type="transmembrane region" description="Helical" evidence="7">
    <location>
        <begin position="305"/>
        <end position="323"/>
    </location>
</feature>
<feature type="transmembrane region" description="Helical" evidence="7">
    <location>
        <begin position="390"/>
        <end position="413"/>
    </location>
</feature>
<accession>A0ABS3VNJ1</accession>
<feature type="transmembrane region" description="Helical" evidence="7">
    <location>
        <begin position="104"/>
        <end position="123"/>
    </location>
</feature>